<comment type="similarity">
    <text evidence="1">Belongs to the universal ribosomal protein uL2 family.</text>
</comment>
<dbReference type="InterPro" id="IPR022669">
    <property type="entry name" value="Ribosomal_uL2_C"/>
</dbReference>
<dbReference type="GO" id="GO:0003723">
    <property type="term" value="F:RNA binding"/>
    <property type="evidence" value="ECO:0007669"/>
    <property type="project" value="TreeGrafter"/>
</dbReference>
<keyword evidence="2 8" id="KW-0689">Ribosomal protein</keyword>
<name>L7JVS8_TRAHO</name>
<keyword evidence="5" id="KW-1133">Transmembrane helix</keyword>
<evidence type="ECO:0000313" key="9">
    <source>
        <dbReference type="Proteomes" id="UP000011185"/>
    </source>
</evidence>
<dbReference type="VEuPathDB" id="MicrosporidiaDB:THOM_1446"/>
<dbReference type="HOGENOM" id="CLU_036235_0_1_1"/>
<evidence type="ECO:0000256" key="5">
    <source>
        <dbReference type="SAM" id="Phobius"/>
    </source>
</evidence>
<evidence type="ECO:0000256" key="1">
    <source>
        <dbReference type="ARBA" id="ARBA00005636"/>
    </source>
</evidence>
<dbReference type="GO" id="GO:0022625">
    <property type="term" value="C:cytosolic large ribosomal subunit"/>
    <property type="evidence" value="ECO:0007669"/>
    <property type="project" value="TreeGrafter"/>
</dbReference>
<gene>
    <name evidence="8" type="ORF">THOM_1446</name>
</gene>
<dbReference type="GO" id="GO:0003735">
    <property type="term" value="F:structural constituent of ribosome"/>
    <property type="evidence" value="ECO:0007669"/>
    <property type="project" value="InterPro"/>
</dbReference>
<dbReference type="PANTHER" id="PTHR13691">
    <property type="entry name" value="RIBOSOMAL PROTEIN L2"/>
    <property type="match status" value="1"/>
</dbReference>
<dbReference type="SMART" id="SM01383">
    <property type="entry name" value="Ribosomal_L2"/>
    <property type="match status" value="1"/>
</dbReference>
<dbReference type="OrthoDB" id="10267824at2759"/>
<keyword evidence="3" id="KW-0687">Ribonucleoprotein</keyword>
<feature type="transmembrane region" description="Helical" evidence="5">
    <location>
        <begin position="12"/>
        <end position="35"/>
    </location>
</feature>
<dbReference type="InterPro" id="IPR022666">
    <property type="entry name" value="Ribosomal_uL2_RNA-bd_dom"/>
</dbReference>
<evidence type="ECO:0000256" key="3">
    <source>
        <dbReference type="ARBA" id="ARBA00023274"/>
    </source>
</evidence>
<keyword evidence="5" id="KW-0472">Membrane</keyword>
<dbReference type="PIRSF" id="PIRSF002158">
    <property type="entry name" value="Ribosomal_L2"/>
    <property type="match status" value="1"/>
</dbReference>
<evidence type="ECO:0000259" key="7">
    <source>
        <dbReference type="SMART" id="SM01383"/>
    </source>
</evidence>
<dbReference type="Gene3D" id="2.40.50.140">
    <property type="entry name" value="Nucleic acid-binding proteins"/>
    <property type="match status" value="1"/>
</dbReference>
<evidence type="ECO:0000256" key="4">
    <source>
        <dbReference type="SAM" id="MobiDB-lite"/>
    </source>
</evidence>
<dbReference type="Proteomes" id="UP000011185">
    <property type="component" value="Unassembled WGS sequence"/>
</dbReference>
<sequence>MKNTPKLIFYDFFTLNLYACVSGRLYFVLLTLHFAKFTKNFHPSMGKIIRKVREENKRRFRNIYKNPKVLIPDIKEGCTAVVKEIVHERGRGAPVAKLNVTRGNGVLKAFIVAPEGISVGQTLVFSENAELKVGNCTPLKNVPEGSYVSMVEKKPYDGGRYAKSCGTYAIVVFHNRDAHTTTLKLPSGEKVSVSADARAFIGIIAGGGKDDKPLLKAGAAYHKYKALNKVWPKTRGVAMNPTDHPHGGGNHQHIGHPSTISKHAPPNKRVGLVGARRTGRKKGSRNEFK</sequence>
<protein>
    <submittedName>
        <fullName evidence="8">60s ribosomal protein L2/L8</fullName>
    </submittedName>
</protein>
<dbReference type="EMBL" id="JH993941">
    <property type="protein sequence ID" value="ELQ75583.1"/>
    <property type="molecule type" value="Genomic_DNA"/>
</dbReference>
<feature type="domain" description="Large ribosomal subunit protein uL2 RNA-binding" evidence="7">
    <location>
        <begin position="61"/>
        <end position="125"/>
    </location>
</feature>
<dbReference type="AlphaFoldDB" id="L7JVS8"/>
<dbReference type="Gene3D" id="4.10.950.10">
    <property type="entry name" value="Ribosomal protein L2, domain 3"/>
    <property type="match status" value="1"/>
</dbReference>
<dbReference type="Gene3D" id="2.30.30.30">
    <property type="match status" value="1"/>
</dbReference>
<dbReference type="InterPro" id="IPR002171">
    <property type="entry name" value="Ribosomal_uL2"/>
</dbReference>
<dbReference type="Pfam" id="PF00181">
    <property type="entry name" value="Ribosomal_L2_N"/>
    <property type="match status" value="1"/>
</dbReference>
<dbReference type="SUPFAM" id="SSF50104">
    <property type="entry name" value="Translation proteins SH3-like domain"/>
    <property type="match status" value="1"/>
</dbReference>
<dbReference type="STRING" id="72359.L7JVS8"/>
<dbReference type="InterPro" id="IPR008991">
    <property type="entry name" value="Translation_prot_SH3-like_sf"/>
</dbReference>
<keyword evidence="9" id="KW-1185">Reference proteome</keyword>
<evidence type="ECO:0000256" key="2">
    <source>
        <dbReference type="ARBA" id="ARBA00022980"/>
    </source>
</evidence>
<dbReference type="SMART" id="SM01382">
    <property type="entry name" value="Ribosomal_L2_C"/>
    <property type="match status" value="1"/>
</dbReference>
<feature type="domain" description="Large ribosomal subunit protein uL2 C-terminal" evidence="6">
    <location>
        <begin position="131"/>
        <end position="266"/>
    </location>
</feature>
<dbReference type="InterPro" id="IPR014726">
    <property type="entry name" value="Ribosomal_uL2_dom3"/>
</dbReference>
<dbReference type="InterPro" id="IPR014722">
    <property type="entry name" value="Rib_uL2_dom2"/>
</dbReference>
<dbReference type="FunFam" id="4.10.950.10:FF:000002">
    <property type="entry name" value="60S ribosomal protein L2"/>
    <property type="match status" value="1"/>
</dbReference>
<dbReference type="PROSITE" id="PS00467">
    <property type="entry name" value="RIBOSOMAL_L2"/>
    <property type="match status" value="1"/>
</dbReference>
<dbReference type="GO" id="GO:0002181">
    <property type="term" value="P:cytoplasmic translation"/>
    <property type="evidence" value="ECO:0007669"/>
    <property type="project" value="TreeGrafter"/>
</dbReference>
<dbReference type="InterPro" id="IPR012340">
    <property type="entry name" value="NA-bd_OB-fold"/>
</dbReference>
<keyword evidence="5" id="KW-0812">Transmembrane</keyword>
<dbReference type="OMA" id="GRYAKSC"/>
<accession>L7JVS8</accession>
<dbReference type="Pfam" id="PF03947">
    <property type="entry name" value="Ribosomal_L2_C"/>
    <property type="match status" value="1"/>
</dbReference>
<dbReference type="PANTHER" id="PTHR13691:SF16">
    <property type="entry name" value="LARGE RIBOSOMAL SUBUNIT PROTEIN UL2"/>
    <property type="match status" value="1"/>
</dbReference>
<feature type="region of interest" description="Disordered" evidence="4">
    <location>
        <begin position="243"/>
        <end position="289"/>
    </location>
</feature>
<dbReference type="FunCoup" id="L7JVS8">
    <property type="interactions" value="180"/>
</dbReference>
<proteinExistence type="inferred from homology"/>
<dbReference type="InterPro" id="IPR022671">
    <property type="entry name" value="Ribosomal_uL2_CS"/>
</dbReference>
<evidence type="ECO:0000259" key="6">
    <source>
        <dbReference type="SMART" id="SM01382"/>
    </source>
</evidence>
<reference evidence="8 9" key="1">
    <citation type="journal article" date="2012" name="PLoS Pathog.">
        <title>The genome of the obligate intracellular parasite Trachipleistophora hominis: new insights into microsporidian genome dynamics and reductive evolution.</title>
        <authorList>
            <person name="Heinz E."/>
            <person name="Williams T.A."/>
            <person name="Nakjang S."/>
            <person name="Noel C.J."/>
            <person name="Swan D.C."/>
            <person name="Goldberg A.V."/>
            <person name="Harris S.R."/>
            <person name="Weinmaier T."/>
            <person name="Markert S."/>
            <person name="Becher D."/>
            <person name="Bernhardt J."/>
            <person name="Dagan T."/>
            <person name="Hacker C."/>
            <person name="Lucocq J.M."/>
            <person name="Schweder T."/>
            <person name="Rattei T."/>
            <person name="Hall N."/>
            <person name="Hirt R.P."/>
            <person name="Embley T.M."/>
        </authorList>
    </citation>
    <scope>NUCLEOTIDE SEQUENCE [LARGE SCALE GENOMIC DNA]</scope>
</reference>
<organism evidence="8 9">
    <name type="scientific">Trachipleistophora hominis</name>
    <name type="common">Microsporidian parasite</name>
    <dbReference type="NCBI Taxonomy" id="72359"/>
    <lineage>
        <taxon>Eukaryota</taxon>
        <taxon>Fungi</taxon>
        <taxon>Fungi incertae sedis</taxon>
        <taxon>Microsporidia</taxon>
        <taxon>Pleistophoridae</taxon>
        <taxon>Trachipleistophora</taxon>
    </lineage>
</organism>
<evidence type="ECO:0000313" key="8">
    <source>
        <dbReference type="EMBL" id="ELQ75583.1"/>
    </source>
</evidence>
<dbReference type="SUPFAM" id="SSF50249">
    <property type="entry name" value="Nucleic acid-binding proteins"/>
    <property type="match status" value="1"/>
</dbReference>
<dbReference type="InParanoid" id="L7JVS8"/>